<evidence type="ECO:0000313" key="9">
    <source>
        <dbReference type="Proteomes" id="UP001597472"/>
    </source>
</evidence>
<keyword evidence="3 6" id="KW-0812">Transmembrane</keyword>
<dbReference type="SUPFAM" id="SSF50182">
    <property type="entry name" value="Sm-like ribonucleoproteins"/>
    <property type="match status" value="1"/>
</dbReference>
<dbReference type="Pfam" id="PF00924">
    <property type="entry name" value="MS_channel_2nd"/>
    <property type="match status" value="1"/>
</dbReference>
<dbReference type="Gene3D" id="2.30.30.60">
    <property type="match status" value="1"/>
</dbReference>
<evidence type="ECO:0000256" key="2">
    <source>
        <dbReference type="ARBA" id="ARBA00008017"/>
    </source>
</evidence>
<dbReference type="PANTHER" id="PTHR30221:SF1">
    <property type="entry name" value="SMALL-CONDUCTANCE MECHANOSENSITIVE CHANNEL"/>
    <property type="match status" value="1"/>
</dbReference>
<feature type="transmembrane region" description="Helical" evidence="6">
    <location>
        <begin position="21"/>
        <end position="44"/>
    </location>
</feature>
<accession>A0ABW5KRW6</accession>
<sequence>MGNLPIVLDIPFMKINNNRHWIRVYSVIAAVLITLYYILNLAFFDTYQTYLPFIRNLVLSLCLICIILLISRVVAKIIHKQDHLEGDRYNLLRIVRFLALVCSLIVVASFLFQNIVAAVVSFGLISLVVGFALQAPISSFIAWVYLIFRRSYLVGDRIQIKSFRGDVVEIGYLDTSIMECSGDYLGNDRSSGRIIRFPNSLILREEIINYSGSEAPFIWNETPIQIAYSSDIQFVESCLLEAANTDFKVAYPEHYRQKKQGWQPEVYFRVNAYAWMEAVISYPVMPKDATGRRNRILRLALPLLNAAPNKVQFPEGTNR</sequence>
<name>A0ABW5KRW6_9FLAO</name>
<evidence type="ECO:0000256" key="1">
    <source>
        <dbReference type="ARBA" id="ARBA00004141"/>
    </source>
</evidence>
<comment type="similarity">
    <text evidence="2">Belongs to the MscS (TC 1.A.23) family.</text>
</comment>
<evidence type="ECO:0000259" key="7">
    <source>
        <dbReference type="Pfam" id="PF00924"/>
    </source>
</evidence>
<dbReference type="InterPro" id="IPR010920">
    <property type="entry name" value="LSM_dom_sf"/>
</dbReference>
<dbReference type="Gene3D" id="1.10.287.1260">
    <property type="match status" value="1"/>
</dbReference>
<dbReference type="SUPFAM" id="SSF82861">
    <property type="entry name" value="Mechanosensitive channel protein MscS (YggB), transmembrane region"/>
    <property type="match status" value="1"/>
</dbReference>
<evidence type="ECO:0000256" key="6">
    <source>
        <dbReference type="SAM" id="Phobius"/>
    </source>
</evidence>
<dbReference type="PANTHER" id="PTHR30221">
    <property type="entry name" value="SMALL-CONDUCTANCE MECHANOSENSITIVE CHANNEL"/>
    <property type="match status" value="1"/>
</dbReference>
<organism evidence="8 9">
    <name type="scientific">Bizionia sediminis</name>
    <dbReference type="NCBI Taxonomy" id="1737064"/>
    <lineage>
        <taxon>Bacteria</taxon>
        <taxon>Pseudomonadati</taxon>
        <taxon>Bacteroidota</taxon>
        <taxon>Flavobacteriia</taxon>
        <taxon>Flavobacteriales</taxon>
        <taxon>Flavobacteriaceae</taxon>
        <taxon>Bizionia</taxon>
    </lineage>
</organism>
<evidence type="ECO:0000313" key="8">
    <source>
        <dbReference type="EMBL" id="MFD2551008.1"/>
    </source>
</evidence>
<feature type="transmembrane region" description="Helical" evidence="6">
    <location>
        <begin position="118"/>
        <end position="148"/>
    </location>
</feature>
<comment type="caution">
    <text evidence="8">The sequence shown here is derived from an EMBL/GenBank/DDBJ whole genome shotgun (WGS) entry which is preliminary data.</text>
</comment>
<dbReference type="InterPro" id="IPR023408">
    <property type="entry name" value="MscS_beta-dom_sf"/>
</dbReference>
<feature type="domain" description="Mechanosensitive ion channel MscS" evidence="7">
    <location>
        <begin position="136"/>
        <end position="211"/>
    </location>
</feature>
<protein>
    <submittedName>
        <fullName evidence="8">Mechanosensitive ion channel family protein</fullName>
    </submittedName>
</protein>
<dbReference type="RefSeq" id="WP_376892017.1">
    <property type="nucleotide sequence ID" value="NZ_JBHULS010000001.1"/>
</dbReference>
<keyword evidence="9" id="KW-1185">Reference proteome</keyword>
<gene>
    <name evidence="8" type="ORF">ACFSQP_04185</name>
</gene>
<feature type="transmembrane region" description="Helical" evidence="6">
    <location>
        <begin position="50"/>
        <end position="70"/>
    </location>
</feature>
<dbReference type="InterPro" id="IPR006685">
    <property type="entry name" value="MscS_channel_2nd"/>
</dbReference>
<comment type="subcellular location">
    <subcellularLocation>
        <location evidence="1">Membrane</location>
        <topology evidence="1">Multi-pass membrane protein</topology>
    </subcellularLocation>
</comment>
<dbReference type="Proteomes" id="UP001597472">
    <property type="component" value="Unassembled WGS sequence"/>
</dbReference>
<dbReference type="InterPro" id="IPR011014">
    <property type="entry name" value="MscS_channel_TM-2"/>
</dbReference>
<evidence type="ECO:0000256" key="5">
    <source>
        <dbReference type="ARBA" id="ARBA00023136"/>
    </source>
</evidence>
<dbReference type="EMBL" id="JBHULS010000001">
    <property type="protein sequence ID" value="MFD2551008.1"/>
    <property type="molecule type" value="Genomic_DNA"/>
</dbReference>
<reference evidence="9" key="1">
    <citation type="journal article" date="2019" name="Int. J. Syst. Evol. Microbiol.">
        <title>The Global Catalogue of Microorganisms (GCM) 10K type strain sequencing project: providing services to taxonomists for standard genome sequencing and annotation.</title>
        <authorList>
            <consortium name="The Broad Institute Genomics Platform"/>
            <consortium name="The Broad Institute Genome Sequencing Center for Infectious Disease"/>
            <person name="Wu L."/>
            <person name="Ma J."/>
        </authorList>
    </citation>
    <scope>NUCLEOTIDE SEQUENCE [LARGE SCALE GENOMIC DNA]</scope>
    <source>
        <strain evidence="9">KCTC 42587</strain>
    </source>
</reference>
<dbReference type="InterPro" id="IPR045275">
    <property type="entry name" value="MscS_archaea/bacteria_type"/>
</dbReference>
<keyword evidence="4 6" id="KW-1133">Transmembrane helix</keyword>
<feature type="transmembrane region" description="Helical" evidence="6">
    <location>
        <begin position="91"/>
        <end position="112"/>
    </location>
</feature>
<evidence type="ECO:0000256" key="4">
    <source>
        <dbReference type="ARBA" id="ARBA00022989"/>
    </source>
</evidence>
<proteinExistence type="inferred from homology"/>
<keyword evidence="5 6" id="KW-0472">Membrane</keyword>
<evidence type="ECO:0000256" key="3">
    <source>
        <dbReference type="ARBA" id="ARBA00022692"/>
    </source>
</evidence>